<evidence type="ECO:0000313" key="1">
    <source>
        <dbReference type="EMBL" id="EHL31118.1"/>
    </source>
</evidence>
<dbReference type="Pfam" id="PF04345">
    <property type="entry name" value="Chor_lyase"/>
    <property type="match status" value="1"/>
</dbReference>
<dbReference type="InterPro" id="IPR028978">
    <property type="entry name" value="Chorismate_lyase_/UTRA_dom_sf"/>
</dbReference>
<protein>
    <recommendedName>
        <fullName evidence="3">4-hydroxybenzoate synthetase</fullName>
    </recommendedName>
</protein>
<dbReference type="Proteomes" id="UP000002770">
    <property type="component" value="Unassembled WGS sequence"/>
</dbReference>
<dbReference type="InParanoid" id="G9ENK5"/>
<dbReference type="RefSeq" id="WP_006870757.1">
    <property type="nucleotide sequence ID" value="NZ_JH413818.1"/>
</dbReference>
<dbReference type="InterPro" id="IPR007440">
    <property type="entry name" value="Chorismate--pyruvate_lyase"/>
</dbReference>
<dbReference type="HOGENOM" id="CLU_1516085_0_0_6"/>
<gene>
    <name evidence="1" type="ORF">LDG_6829</name>
</gene>
<dbReference type="SUPFAM" id="SSF64288">
    <property type="entry name" value="Chorismate lyase-like"/>
    <property type="match status" value="1"/>
</dbReference>
<reference evidence="1 2" key="1">
    <citation type="journal article" date="2011" name="BMC Genomics">
        <title>Insight into cross-talk between intra-amoebal pathogens.</title>
        <authorList>
            <person name="Gimenez G."/>
            <person name="Bertelli C."/>
            <person name="Moliner C."/>
            <person name="Robert C."/>
            <person name="Raoult D."/>
            <person name="Fournier P.E."/>
            <person name="Greub G."/>
        </authorList>
    </citation>
    <scope>NUCLEOTIDE SEQUENCE [LARGE SCALE GENOMIC DNA]</scope>
    <source>
        <strain evidence="1 2">LLAP12</strain>
    </source>
</reference>
<dbReference type="STRING" id="658187.LDG_6829"/>
<dbReference type="EMBL" id="JH413818">
    <property type="protein sequence ID" value="EHL31118.1"/>
    <property type="molecule type" value="Genomic_DNA"/>
</dbReference>
<evidence type="ECO:0008006" key="3">
    <source>
        <dbReference type="Google" id="ProtNLM"/>
    </source>
</evidence>
<dbReference type="eggNOG" id="COG3161">
    <property type="taxonomic scope" value="Bacteria"/>
</dbReference>
<evidence type="ECO:0000313" key="2">
    <source>
        <dbReference type="Proteomes" id="UP000002770"/>
    </source>
</evidence>
<proteinExistence type="predicted"/>
<sequence>MPINTQLIFSLKASCSKQFLEWINYQSSLTDKLRKVKGEVQLELIGQQWINTDLWSQSLLDIQDATLFQREILMRSQDVVYWYARSIIPQECYALDPVFFERLKNESIRNLIFEDGRVQRINSINYAVDNQCVEFYWVKKHLIAVDGILWVRIAEYSFQRKESFYVVEIMLPELGDVTL</sequence>
<dbReference type="OrthoDB" id="5646761at2"/>
<dbReference type="AlphaFoldDB" id="G9ENK5"/>
<dbReference type="GO" id="GO:0006744">
    <property type="term" value="P:ubiquinone biosynthetic process"/>
    <property type="evidence" value="ECO:0007669"/>
    <property type="project" value="InterPro"/>
</dbReference>
<name>G9ENK5_9GAMM</name>
<accession>G9ENK5</accession>
<dbReference type="GO" id="GO:0005737">
    <property type="term" value="C:cytoplasm"/>
    <property type="evidence" value="ECO:0007669"/>
    <property type="project" value="InterPro"/>
</dbReference>
<dbReference type="Gene3D" id="3.40.1410.10">
    <property type="entry name" value="Chorismate lyase-like"/>
    <property type="match status" value="1"/>
</dbReference>
<organism evidence="1 2">
    <name type="scientific">Legionella drancourtii LLAP12</name>
    <dbReference type="NCBI Taxonomy" id="658187"/>
    <lineage>
        <taxon>Bacteria</taxon>
        <taxon>Pseudomonadati</taxon>
        <taxon>Pseudomonadota</taxon>
        <taxon>Gammaproteobacteria</taxon>
        <taxon>Legionellales</taxon>
        <taxon>Legionellaceae</taxon>
        <taxon>Legionella</taxon>
    </lineage>
</organism>
<dbReference type="GO" id="GO:0008813">
    <property type="term" value="F:chorismate lyase activity"/>
    <property type="evidence" value="ECO:0007669"/>
    <property type="project" value="InterPro"/>
</dbReference>
<keyword evidence="2" id="KW-1185">Reference proteome</keyword>